<evidence type="ECO:0000259" key="10">
    <source>
        <dbReference type="PROSITE" id="PS50850"/>
    </source>
</evidence>
<dbReference type="OrthoDB" id="6612291at2759"/>
<dbReference type="InterPro" id="IPR003663">
    <property type="entry name" value="Sugar/inositol_transpt"/>
</dbReference>
<proteinExistence type="inferred from homology"/>
<dbReference type="PANTHER" id="PTHR48022:SF83">
    <property type="entry name" value="MAJOR FACILITATOR SUPERFAMILY (MFS) PROFILE DOMAIN-CONTAINING PROTEIN"/>
    <property type="match status" value="1"/>
</dbReference>
<feature type="transmembrane region" description="Helical" evidence="9">
    <location>
        <begin position="333"/>
        <end position="355"/>
    </location>
</feature>
<feature type="transmembrane region" description="Helical" evidence="9">
    <location>
        <begin position="426"/>
        <end position="451"/>
    </location>
</feature>
<protein>
    <submittedName>
        <fullName evidence="11">Sugar transporter</fullName>
    </submittedName>
</protein>
<evidence type="ECO:0000256" key="6">
    <source>
        <dbReference type="ARBA" id="ARBA00023136"/>
    </source>
</evidence>
<dbReference type="InterPro" id="IPR036259">
    <property type="entry name" value="MFS_trans_sf"/>
</dbReference>
<name>A0A2J6QVN7_HYAVF</name>
<feature type="transmembrane region" description="Helical" evidence="9">
    <location>
        <begin position="493"/>
        <end position="514"/>
    </location>
</feature>
<evidence type="ECO:0000256" key="3">
    <source>
        <dbReference type="ARBA" id="ARBA00022448"/>
    </source>
</evidence>
<dbReference type="EMBL" id="KZ613968">
    <property type="protein sequence ID" value="PMD30323.1"/>
    <property type="molecule type" value="Genomic_DNA"/>
</dbReference>
<feature type="transmembrane region" description="Helical" evidence="9">
    <location>
        <begin position="126"/>
        <end position="146"/>
    </location>
</feature>
<evidence type="ECO:0000313" key="12">
    <source>
        <dbReference type="Proteomes" id="UP000235786"/>
    </source>
</evidence>
<feature type="transmembrane region" description="Helical" evidence="9">
    <location>
        <begin position="367"/>
        <end position="388"/>
    </location>
</feature>
<feature type="transmembrane region" description="Helical" evidence="9">
    <location>
        <begin position="153"/>
        <end position="173"/>
    </location>
</feature>
<evidence type="ECO:0000256" key="7">
    <source>
        <dbReference type="RuleBase" id="RU003346"/>
    </source>
</evidence>
<dbReference type="AlphaFoldDB" id="A0A2J6QVN7"/>
<dbReference type="InterPro" id="IPR005828">
    <property type="entry name" value="MFS_sugar_transport-like"/>
</dbReference>
<feature type="transmembrane region" description="Helical" evidence="9">
    <location>
        <begin position="395"/>
        <end position="414"/>
    </location>
</feature>
<dbReference type="SUPFAM" id="SSF103473">
    <property type="entry name" value="MFS general substrate transporter"/>
    <property type="match status" value="1"/>
</dbReference>
<evidence type="ECO:0000256" key="1">
    <source>
        <dbReference type="ARBA" id="ARBA00004141"/>
    </source>
</evidence>
<keyword evidence="3 7" id="KW-0813">Transport</keyword>
<evidence type="ECO:0000256" key="2">
    <source>
        <dbReference type="ARBA" id="ARBA00010992"/>
    </source>
</evidence>
<dbReference type="NCBIfam" id="TIGR00879">
    <property type="entry name" value="SP"/>
    <property type="match status" value="1"/>
</dbReference>
<evidence type="ECO:0000256" key="5">
    <source>
        <dbReference type="ARBA" id="ARBA00022989"/>
    </source>
</evidence>
<feature type="transmembrane region" description="Helical" evidence="9">
    <location>
        <begin position="463"/>
        <end position="481"/>
    </location>
</feature>
<keyword evidence="4 9" id="KW-0812">Transmembrane</keyword>
<feature type="region of interest" description="Disordered" evidence="8">
    <location>
        <begin position="1"/>
        <end position="20"/>
    </location>
</feature>
<dbReference type="FunFam" id="1.20.1250.20:FF:000078">
    <property type="entry name" value="MFS maltose transporter, putative"/>
    <property type="match status" value="1"/>
</dbReference>
<dbReference type="GO" id="GO:0016020">
    <property type="term" value="C:membrane"/>
    <property type="evidence" value="ECO:0007669"/>
    <property type="project" value="UniProtKB-SubCell"/>
</dbReference>
<dbReference type="Proteomes" id="UP000235786">
    <property type="component" value="Unassembled WGS sequence"/>
</dbReference>
<keyword evidence="12" id="KW-1185">Reference proteome</keyword>
<evidence type="ECO:0000313" key="11">
    <source>
        <dbReference type="EMBL" id="PMD30323.1"/>
    </source>
</evidence>
<feature type="domain" description="Major facilitator superfamily (MFS) profile" evidence="10">
    <location>
        <begin position="76"/>
        <end position="520"/>
    </location>
</feature>
<dbReference type="PRINTS" id="PR00171">
    <property type="entry name" value="SUGRTRNSPORT"/>
</dbReference>
<keyword evidence="11" id="KW-0762">Sugar transport</keyword>
<sequence>MDYNKENNKENIATSQHDENADVAIKSSRDEKLSQTLLGEPGVWQATLEEAQAANVHEHSLSIRQALRQYPYAVLWSLCVSMSIIMEGYDTILIGSLYAYPTYAKQFGKLDSTTGLYQIPAKWQSAMGSGPQAGAIIGALANGFIIQRFGYRIAFLLGLVLMTAFVFVSFFGMSVQLQAVGQILCGVPWGIFATIGPAYASELCPLPLRPYLTAYTNVCFATGQLIGAGVLQTYLSRQDNWAWRIPFSIQWLWPPFLMVAAIFMPESPWWLVRKGRYAQAEKNVRSIMVKSEEPHARPLVAMMIHTNAIEKEMSEGVSYFDCFRGIDLRRTEIACIIFLGQITCGAQFAYSATYFFEQAGLSSSDAYKLNLAGTGIAFCGTIASWFLMRHVDRRPLYMIGMGAMCVCLFIIGCLSLDRKTQSIAKWVQSVLCILWLLSFSLSVGPVGWAIPAEISSTRLRSKTVVLARGSYYVVQIVANVIEPYMMNPTAWDWKGLTGFFWFGWAFLTIVWAWFRMPESKGRSYEELDIIFAARVPSRRFKRFKVDAYDEGKDLAERAKEDLA</sequence>
<dbReference type="GO" id="GO:0005351">
    <property type="term" value="F:carbohydrate:proton symporter activity"/>
    <property type="evidence" value="ECO:0007669"/>
    <property type="project" value="TreeGrafter"/>
</dbReference>
<gene>
    <name evidence="11" type="ORF">L207DRAFT_503166</name>
</gene>
<dbReference type="PROSITE" id="PS00217">
    <property type="entry name" value="SUGAR_TRANSPORT_2"/>
    <property type="match status" value="1"/>
</dbReference>
<dbReference type="InterPro" id="IPR005829">
    <property type="entry name" value="Sugar_transporter_CS"/>
</dbReference>
<feature type="transmembrane region" description="Helical" evidence="9">
    <location>
        <begin position="179"/>
        <end position="200"/>
    </location>
</feature>
<dbReference type="PROSITE" id="PS50850">
    <property type="entry name" value="MFS"/>
    <property type="match status" value="1"/>
</dbReference>
<evidence type="ECO:0000256" key="8">
    <source>
        <dbReference type="SAM" id="MobiDB-lite"/>
    </source>
</evidence>
<dbReference type="Gene3D" id="1.20.1250.20">
    <property type="entry name" value="MFS general substrate transporter like domains"/>
    <property type="match status" value="1"/>
</dbReference>
<evidence type="ECO:0000256" key="4">
    <source>
        <dbReference type="ARBA" id="ARBA00022692"/>
    </source>
</evidence>
<comment type="similarity">
    <text evidence="2 7">Belongs to the major facilitator superfamily. Sugar transporter (TC 2.A.1.1) family.</text>
</comment>
<keyword evidence="5 9" id="KW-1133">Transmembrane helix</keyword>
<keyword evidence="6 9" id="KW-0472">Membrane</keyword>
<dbReference type="InterPro" id="IPR050360">
    <property type="entry name" value="MFS_Sugar_Transporters"/>
</dbReference>
<comment type="subcellular location">
    <subcellularLocation>
        <location evidence="1">Membrane</location>
        <topology evidence="1">Multi-pass membrane protein</topology>
    </subcellularLocation>
</comment>
<feature type="transmembrane region" description="Helical" evidence="9">
    <location>
        <begin position="251"/>
        <end position="272"/>
    </location>
</feature>
<dbReference type="PANTHER" id="PTHR48022">
    <property type="entry name" value="PLASTIDIC GLUCOSE TRANSPORTER 4"/>
    <property type="match status" value="1"/>
</dbReference>
<accession>A0A2J6QVN7</accession>
<dbReference type="InterPro" id="IPR020846">
    <property type="entry name" value="MFS_dom"/>
</dbReference>
<dbReference type="Pfam" id="PF00083">
    <property type="entry name" value="Sugar_tr"/>
    <property type="match status" value="1"/>
</dbReference>
<evidence type="ECO:0000256" key="9">
    <source>
        <dbReference type="SAM" id="Phobius"/>
    </source>
</evidence>
<feature type="transmembrane region" description="Helical" evidence="9">
    <location>
        <begin position="73"/>
        <end position="100"/>
    </location>
</feature>
<reference evidence="11 12" key="1">
    <citation type="submission" date="2016-04" db="EMBL/GenBank/DDBJ databases">
        <title>A degradative enzymes factory behind the ericoid mycorrhizal symbiosis.</title>
        <authorList>
            <consortium name="DOE Joint Genome Institute"/>
            <person name="Martino E."/>
            <person name="Morin E."/>
            <person name="Grelet G."/>
            <person name="Kuo A."/>
            <person name="Kohler A."/>
            <person name="Daghino S."/>
            <person name="Barry K."/>
            <person name="Choi C."/>
            <person name="Cichocki N."/>
            <person name="Clum A."/>
            <person name="Copeland A."/>
            <person name="Hainaut M."/>
            <person name="Haridas S."/>
            <person name="Labutti K."/>
            <person name="Lindquist E."/>
            <person name="Lipzen A."/>
            <person name="Khouja H.-R."/>
            <person name="Murat C."/>
            <person name="Ohm R."/>
            <person name="Olson A."/>
            <person name="Spatafora J."/>
            <person name="Veneault-Fourrey C."/>
            <person name="Henrissat B."/>
            <person name="Grigoriev I."/>
            <person name="Martin F."/>
            <person name="Perotto S."/>
        </authorList>
    </citation>
    <scope>NUCLEOTIDE SEQUENCE [LARGE SCALE GENOMIC DNA]</scope>
    <source>
        <strain evidence="11 12">F</strain>
    </source>
</reference>
<feature type="transmembrane region" description="Helical" evidence="9">
    <location>
        <begin position="212"/>
        <end position="231"/>
    </location>
</feature>
<organism evidence="11 12">
    <name type="scientific">Hyaloscypha variabilis (strain UAMH 11265 / GT02V1 / F)</name>
    <name type="common">Meliniomyces variabilis</name>
    <dbReference type="NCBI Taxonomy" id="1149755"/>
    <lineage>
        <taxon>Eukaryota</taxon>
        <taxon>Fungi</taxon>
        <taxon>Dikarya</taxon>
        <taxon>Ascomycota</taxon>
        <taxon>Pezizomycotina</taxon>
        <taxon>Leotiomycetes</taxon>
        <taxon>Helotiales</taxon>
        <taxon>Hyaloscyphaceae</taxon>
        <taxon>Hyaloscypha</taxon>
        <taxon>Hyaloscypha variabilis</taxon>
    </lineage>
</organism>